<dbReference type="EMBL" id="KZ308740">
    <property type="protein sequence ID" value="KAG8233695.1"/>
    <property type="molecule type" value="Genomic_DNA"/>
</dbReference>
<reference evidence="1" key="2">
    <citation type="submission" date="2017-10" db="EMBL/GenBank/DDBJ databases">
        <title>Ladona fulva Genome sequencing and assembly.</title>
        <authorList>
            <person name="Murali S."/>
            <person name="Richards S."/>
            <person name="Bandaranaike D."/>
            <person name="Bellair M."/>
            <person name="Blankenburg K."/>
            <person name="Chao H."/>
            <person name="Dinh H."/>
            <person name="Doddapaneni H."/>
            <person name="Dugan-Rocha S."/>
            <person name="Elkadiri S."/>
            <person name="Gnanaolivu R."/>
            <person name="Hernandez B."/>
            <person name="Skinner E."/>
            <person name="Javaid M."/>
            <person name="Lee S."/>
            <person name="Li M."/>
            <person name="Ming W."/>
            <person name="Munidasa M."/>
            <person name="Muniz J."/>
            <person name="Nguyen L."/>
            <person name="Hughes D."/>
            <person name="Osuji N."/>
            <person name="Pu L.-L."/>
            <person name="Puazo M."/>
            <person name="Qu C."/>
            <person name="Quiroz J."/>
            <person name="Raj R."/>
            <person name="Weissenberger G."/>
            <person name="Xin Y."/>
            <person name="Zou X."/>
            <person name="Han Y."/>
            <person name="Worley K."/>
            <person name="Muzny D."/>
            <person name="Gibbs R."/>
        </authorList>
    </citation>
    <scope>NUCLEOTIDE SEQUENCE</scope>
    <source>
        <strain evidence="1">Sampled in the wild</strain>
    </source>
</reference>
<keyword evidence="2" id="KW-1185">Reference proteome</keyword>
<organism evidence="1 2">
    <name type="scientific">Ladona fulva</name>
    <name type="common">Scarce chaser dragonfly</name>
    <name type="synonym">Libellula fulva</name>
    <dbReference type="NCBI Taxonomy" id="123851"/>
    <lineage>
        <taxon>Eukaryota</taxon>
        <taxon>Metazoa</taxon>
        <taxon>Ecdysozoa</taxon>
        <taxon>Arthropoda</taxon>
        <taxon>Hexapoda</taxon>
        <taxon>Insecta</taxon>
        <taxon>Pterygota</taxon>
        <taxon>Palaeoptera</taxon>
        <taxon>Odonata</taxon>
        <taxon>Epiprocta</taxon>
        <taxon>Anisoptera</taxon>
        <taxon>Libelluloidea</taxon>
        <taxon>Libellulidae</taxon>
        <taxon>Ladona</taxon>
    </lineage>
</organism>
<name>A0A8K0KF14_LADFU</name>
<evidence type="ECO:0000313" key="1">
    <source>
        <dbReference type="EMBL" id="KAG8233695.1"/>
    </source>
</evidence>
<dbReference type="AlphaFoldDB" id="A0A8K0KF14"/>
<dbReference type="InterPro" id="IPR043502">
    <property type="entry name" value="DNA/RNA_pol_sf"/>
</dbReference>
<protein>
    <submittedName>
        <fullName evidence="1">Uncharacterized protein</fullName>
    </submittedName>
</protein>
<accession>A0A8K0KF14</accession>
<proteinExistence type="predicted"/>
<gene>
    <name evidence="1" type="ORF">J437_LFUL013347</name>
</gene>
<comment type="caution">
    <text evidence="1">The sequence shown here is derived from an EMBL/GenBank/DDBJ whole genome shotgun (WGS) entry which is preliminary data.</text>
</comment>
<dbReference type="SUPFAM" id="SSF56672">
    <property type="entry name" value="DNA/RNA polymerases"/>
    <property type="match status" value="1"/>
</dbReference>
<evidence type="ECO:0000313" key="2">
    <source>
        <dbReference type="Proteomes" id="UP000792457"/>
    </source>
</evidence>
<dbReference type="GO" id="GO:0071897">
    <property type="term" value="P:DNA biosynthetic process"/>
    <property type="evidence" value="ECO:0007669"/>
    <property type="project" value="UniProtKB-ARBA"/>
</dbReference>
<reference evidence="1" key="1">
    <citation type="submission" date="2013-04" db="EMBL/GenBank/DDBJ databases">
        <authorList>
            <person name="Qu J."/>
            <person name="Murali S.C."/>
            <person name="Bandaranaike D."/>
            <person name="Bellair M."/>
            <person name="Blankenburg K."/>
            <person name="Chao H."/>
            <person name="Dinh H."/>
            <person name="Doddapaneni H."/>
            <person name="Downs B."/>
            <person name="Dugan-Rocha S."/>
            <person name="Elkadiri S."/>
            <person name="Gnanaolivu R.D."/>
            <person name="Hernandez B."/>
            <person name="Javaid M."/>
            <person name="Jayaseelan J.C."/>
            <person name="Lee S."/>
            <person name="Li M."/>
            <person name="Ming W."/>
            <person name="Munidasa M."/>
            <person name="Muniz J."/>
            <person name="Nguyen L."/>
            <person name="Ongeri F."/>
            <person name="Osuji N."/>
            <person name="Pu L.-L."/>
            <person name="Puazo M."/>
            <person name="Qu C."/>
            <person name="Quiroz J."/>
            <person name="Raj R."/>
            <person name="Weissenberger G."/>
            <person name="Xin Y."/>
            <person name="Zou X."/>
            <person name="Han Y."/>
            <person name="Richards S."/>
            <person name="Worley K."/>
            <person name="Muzny D."/>
            <person name="Gibbs R."/>
        </authorList>
    </citation>
    <scope>NUCLEOTIDE SEQUENCE</scope>
    <source>
        <strain evidence="1">Sampled in the wild</strain>
    </source>
</reference>
<sequence>MSHEVWNYNVTTCNKSCNEGGLFDGYVDEFLKLKQQATKLSLNSLWEKFGQREDLSVTTTVKDGENL</sequence>
<dbReference type="Proteomes" id="UP000792457">
    <property type="component" value="Unassembled WGS sequence"/>
</dbReference>